<feature type="non-terminal residue" evidence="2">
    <location>
        <position position="1"/>
    </location>
</feature>
<sequence length="101" mass="10724">SSGARPARCEETLPKQTAKSVKSTECTEGGAVRGRGRSAGLAVICFPSSRGGASDSLRETVRPGRQLAGTPSRIADIADAHSAWRIDCTDQSRREKSRLPK</sequence>
<feature type="region of interest" description="Disordered" evidence="1">
    <location>
        <begin position="1"/>
        <end position="33"/>
    </location>
</feature>
<evidence type="ECO:0000313" key="2">
    <source>
        <dbReference type="EMBL" id="EJK74495.1"/>
    </source>
</evidence>
<comment type="caution">
    <text evidence="2">The sequence shown here is derived from an EMBL/GenBank/DDBJ whole genome shotgun (WGS) entry which is preliminary data.</text>
</comment>
<dbReference type="Proteomes" id="UP000266841">
    <property type="component" value="Unassembled WGS sequence"/>
</dbReference>
<dbReference type="AlphaFoldDB" id="K0TAE8"/>
<evidence type="ECO:0000313" key="3">
    <source>
        <dbReference type="Proteomes" id="UP000266841"/>
    </source>
</evidence>
<keyword evidence="3" id="KW-1185">Reference proteome</keyword>
<dbReference type="EMBL" id="AGNL01003614">
    <property type="protein sequence ID" value="EJK74495.1"/>
    <property type="molecule type" value="Genomic_DNA"/>
</dbReference>
<name>K0TAE8_THAOC</name>
<proteinExistence type="predicted"/>
<feature type="compositionally biased region" description="Polar residues" evidence="1">
    <location>
        <begin position="14"/>
        <end position="26"/>
    </location>
</feature>
<accession>K0TAE8</accession>
<organism evidence="2 3">
    <name type="scientific">Thalassiosira oceanica</name>
    <name type="common">Marine diatom</name>
    <dbReference type="NCBI Taxonomy" id="159749"/>
    <lineage>
        <taxon>Eukaryota</taxon>
        <taxon>Sar</taxon>
        <taxon>Stramenopiles</taxon>
        <taxon>Ochrophyta</taxon>
        <taxon>Bacillariophyta</taxon>
        <taxon>Coscinodiscophyceae</taxon>
        <taxon>Thalassiosirophycidae</taxon>
        <taxon>Thalassiosirales</taxon>
        <taxon>Thalassiosiraceae</taxon>
        <taxon>Thalassiosira</taxon>
    </lineage>
</organism>
<evidence type="ECO:0000256" key="1">
    <source>
        <dbReference type="SAM" id="MobiDB-lite"/>
    </source>
</evidence>
<protein>
    <submittedName>
        <fullName evidence="2">Uncharacterized protein</fullName>
    </submittedName>
</protein>
<reference evidence="2 3" key="1">
    <citation type="journal article" date="2012" name="Genome Biol.">
        <title>Genome and low-iron response of an oceanic diatom adapted to chronic iron limitation.</title>
        <authorList>
            <person name="Lommer M."/>
            <person name="Specht M."/>
            <person name="Roy A.S."/>
            <person name="Kraemer L."/>
            <person name="Andreson R."/>
            <person name="Gutowska M.A."/>
            <person name="Wolf J."/>
            <person name="Bergner S.V."/>
            <person name="Schilhabel M.B."/>
            <person name="Klostermeier U.C."/>
            <person name="Beiko R.G."/>
            <person name="Rosenstiel P."/>
            <person name="Hippler M."/>
            <person name="Laroche J."/>
        </authorList>
    </citation>
    <scope>NUCLEOTIDE SEQUENCE [LARGE SCALE GENOMIC DNA]</scope>
    <source>
        <strain evidence="2 3">CCMP1005</strain>
    </source>
</reference>
<gene>
    <name evidence="2" type="ORF">THAOC_03820</name>
</gene>